<dbReference type="PANTHER" id="PTHR34309">
    <property type="entry name" value="SLR1406 PROTEIN"/>
    <property type="match status" value="1"/>
</dbReference>
<reference evidence="1 2" key="1">
    <citation type="submission" date="2018-04" db="EMBL/GenBank/DDBJ databases">
        <title>Genomic Encyclopedia of Type Strains, Phase IV (KMG-IV): sequencing the most valuable type-strain genomes for metagenomic binning, comparative biology and taxonomic classification.</title>
        <authorList>
            <person name="Goeker M."/>
        </authorList>
    </citation>
    <scope>NUCLEOTIDE SEQUENCE [LARGE SCALE GENOMIC DNA]</scope>
    <source>
        <strain evidence="1 2">DSM 10065</strain>
    </source>
</reference>
<protein>
    <submittedName>
        <fullName evidence="1">Uncharacterized protein GlcG (DUF336 family)</fullName>
    </submittedName>
</protein>
<keyword evidence="2" id="KW-1185">Reference proteome</keyword>
<dbReference type="InterPro" id="IPR038084">
    <property type="entry name" value="PduO/GlcC-like_sf"/>
</dbReference>
<dbReference type="Gene3D" id="3.30.450.150">
    <property type="entry name" value="Haem-degrading domain"/>
    <property type="match status" value="1"/>
</dbReference>
<comment type="caution">
    <text evidence="1">The sequence shown here is derived from an EMBL/GenBank/DDBJ whole genome shotgun (WGS) entry which is preliminary data.</text>
</comment>
<evidence type="ECO:0000313" key="1">
    <source>
        <dbReference type="EMBL" id="PVY67760.1"/>
    </source>
</evidence>
<evidence type="ECO:0000313" key="2">
    <source>
        <dbReference type="Proteomes" id="UP000246145"/>
    </source>
</evidence>
<dbReference type="PANTHER" id="PTHR34309:SF10">
    <property type="entry name" value="SLR1406 PROTEIN"/>
    <property type="match status" value="1"/>
</dbReference>
<dbReference type="AlphaFoldDB" id="A0A2U1CPE2"/>
<organism evidence="1 2">
    <name type="scientific">Pusillimonas noertemannii</name>
    <dbReference type="NCBI Taxonomy" id="305977"/>
    <lineage>
        <taxon>Bacteria</taxon>
        <taxon>Pseudomonadati</taxon>
        <taxon>Pseudomonadota</taxon>
        <taxon>Betaproteobacteria</taxon>
        <taxon>Burkholderiales</taxon>
        <taxon>Alcaligenaceae</taxon>
        <taxon>Pusillimonas</taxon>
    </lineage>
</organism>
<dbReference type="RefSeq" id="WP_165832395.1">
    <property type="nucleotide sequence ID" value="NZ_JACCEX010000001.1"/>
</dbReference>
<gene>
    <name evidence="1" type="ORF">C7440_0143</name>
</gene>
<dbReference type="InterPro" id="IPR052517">
    <property type="entry name" value="GlcG_carb_metab_protein"/>
</dbReference>
<accession>A0A2U1CPE2</accession>
<proteinExistence type="predicted"/>
<dbReference type="Proteomes" id="UP000246145">
    <property type="component" value="Unassembled WGS sequence"/>
</dbReference>
<name>A0A2U1CPE2_9BURK</name>
<dbReference type="Pfam" id="PF03928">
    <property type="entry name" value="HbpS-like"/>
    <property type="match status" value="1"/>
</dbReference>
<sequence length="141" mass="14308">MSKLTLAQANQIIASALENARSKGYKPMAVVVIDEHGNTRAVQRDDGASMFRIDIATGKAWGAVAMGSSSRSLAERAAGNPNFFGALASTSGGKFLPQPGAVLIKNAQGEIVGAVGASGGTGDEDEEICIHGVNAAGLDHA</sequence>
<dbReference type="SUPFAM" id="SSF143744">
    <property type="entry name" value="GlcG-like"/>
    <property type="match status" value="1"/>
</dbReference>
<dbReference type="EMBL" id="QEKO01000001">
    <property type="protein sequence ID" value="PVY67760.1"/>
    <property type="molecule type" value="Genomic_DNA"/>
</dbReference>
<dbReference type="InterPro" id="IPR005624">
    <property type="entry name" value="PduO/GlcC-like"/>
</dbReference>
<dbReference type="STRING" id="1231391.GCA_000308195_01448"/>